<organism evidence="2 3">
    <name type="scientific">Streptomyces aquilus</name>
    <dbReference type="NCBI Taxonomy" id="2548456"/>
    <lineage>
        <taxon>Bacteria</taxon>
        <taxon>Bacillati</taxon>
        <taxon>Actinomycetota</taxon>
        <taxon>Actinomycetes</taxon>
        <taxon>Kitasatosporales</taxon>
        <taxon>Streptomycetaceae</taxon>
        <taxon>Streptomyces</taxon>
    </lineage>
</organism>
<gene>
    <name evidence="2" type="ORF">EJC51_20225</name>
</gene>
<proteinExistence type="predicted"/>
<dbReference type="KEGG" id="saqu:EJC51_20225"/>
<name>A0A3Q9C3A9_9ACTN</name>
<keyword evidence="1" id="KW-0732">Signal</keyword>
<evidence type="ECO:0000256" key="1">
    <source>
        <dbReference type="SAM" id="SignalP"/>
    </source>
</evidence>
<evidence type="ECO:0000313" key="3">
    <source>
        <dbReference type="Proteomes" id="UP000280197"/>
    </source>
</evidence>
<accession>A0A3Q9C3A9</accession>
<dbReference type="RefSeq" id="WP_126272379.1">
    <property type="nucleotide sequence ID" value="NZ_CP034463.1"/>
</dbReference>
<dbReference type="PROSITE" id="PS51318">
    <property type="entry name" value="TAT"/>
    <property type="match status" value="1"/>
</dbReference>
<dbReference type="AlphaFoldDB" id="A0A3Q9C3A9"/>
<dbReference type="EMBL" id="CP034463">
    <property type="protein sequence ID" value="AZP18210.1"/>
    <property type="molecule type" value="Genomic_DNA"/>
</dbReference>
<keyword evidence="3" id="KW-1185">Reference proteome</keyword>
<dbReference type="Proteomes" id="UP000280197">
    <property type="component" value="Chromosome"/>
</dbReference>
<feature type="chain" id="PRO_5018622287" evidence="1">
    <location>
        <begin position="35"/>
        <end position="254"/>
    </location>
</feature>
<protein>
    <submittedName>
        <fullName evidence="2">Uncharacterized protein</fullName>
    </submittedName>
</protein>
<feature type="signal peptide" evidence="1">
    <location>
        <begin position="1"/>
        <end position="34"/>
    </location>
</feature>
<dbReference type="InterPro" id="IPR006311">
    <property type="entry name" value="TAT_signal"/>
</dbReference>
<evidence type="ECO:0000313" key="2">
    <source>
        <dbReference type="EMBL" id="AZP18210.1"/>
    </source>
</evidence>
<sequence>MRTTSKMNRQRLVGIAVATAAAITMAALPGSAFADDTTGTTPEAYEAYLVEQVELGDSDAQETLDQYSALSDGDKEQFVDLLNDPQRGQELGDFISDVSDIESIDEEHYTTETRKEAADGDVVLEATLAVEETETPPTTDEELADPSARYYDRSAWYSVSDTIFGVKVTTVKIGVNYRTTSSRVVKVYGGWASHRNFVPFAEFSNSPVQTWISADPANNATAQTIWQGKWSGFSWDARERIWADQSGFKGGYLK</sequence>
<reference evidence="2 3" key="1">
    <citation type="submission" date="2018-12" db="EMBL/GenBank/DDBJ databases">
        <authorList>
            <person name="Li K."/>
        </authorList>
    </citation>
    <scope>NUCLEOTIDE SEQUENCE [LARGE SCALE GENOMIC DNA]</scope>
    <source>
        <strain evidence="3">CR22</strain>
    </source>
</reference>